<protein>
    <submittedName>
        <fullName evidence="1">Uncharacterized protein</fullName>
    </submittedName>
</protein>
<evidence type="ECO:0000313" key="2">
    <source>
        <dbReference type="Proteomes" id="UP001304243"/>
    </source>
</evidence>
<gene>
    <name evidence="1" type="ORF">ATC70_006335</name>
</gene>
<accession>A0AAN7D4V7</accession>
<dbReference type="AlphaFoldDB" id="A0AAN7D4V7"/>
<proteinExistence type="predicted"/>
<evidence type="ECO:0000313" key="1">
    <source>
        <dbReference type="EMBL" id="KAK4510163.1"/>
    </source>
</evidence>
<organism evidence="1 2">
    <name type="scientific">Mucor velutinosus</name>
    <dbReference type="NCBI Taxonomy" id="708070"/>
    <lineage>
        <taxon>Eukaryota</taxon>
        <taxon>Fungi</taxon>
        <taxon>Fungi incertae sedis</taxon>
        <taxon>Mucoromycota</taxon>
        <taxon>Mucoromycotina</taxon>
        <taxon>Mucoromycetes</taxon>
        <taxon>Mucorales</taxon>
        <taxon>Mucorineae</taxon>
        <taxon>Mucoraceae</taxon>
        <taxon>Mucor</taxon>
    </lineage>
</organism>
<dbReference type="EMBL" id="JASEJX010000034">
    <property type="protein sequence ID" value="KAK4510163.1"/>
    <property type="molecule type" value="Genomic_DNA"/>
</dbReference>
<name>A0AAN7D4V7_9FUNG</name>
<dbReference type="Proteomes" id="UP001304243">
    <property type="component" value="Unassembled WGS sequence"/>
</dbReference>
<reference evidence="1 2" key="1">
    <citation type="submission" date="2022-11" db="EMBL/GenBank/DDBJ databases">
        <title>Mucor velutinosus strain NIH1002 WGS.</title>
        <authorList>
            <person name="Subramanian P."/>
            <person name="Mullikin J.C."/>
            <person name="Segre J.A."/>
            <person name="Zelazny A.M."/>
        </authorList>
    </citation>
    <scope>NUCLEOTIDE SEQUENCE [LARGE SCALE GENOMIC DNA]</scope>
    <source>
        <strain evidence="1 2">NIH1002</strain>
    </source>
</reference>
<dbReference type="GeneID" id="89950021"/>
<keyword evidence="2" id="KW-1185">Reference proteome</keyword>
<dbReference type="RefSeq" id="XP_064676829.1">
    <property type="nucleotide sequence ID" value="XM_064825611.1"/>
</dbReference>
<comment type="caution">
    <text evidence="1">The sequence shown here is derived from an EMBL/GenBank/DDBJ whole genome shotgun (WGS) entry which is preliminary data.</text>
</comment>
<sequence length="258" mass="29133">MEIVFQSTALAAITRIAKAVSDSMSNLALTTENVGTDKSAPNSLINLPSHTTILTTKWIYSRDPNALLFDFGELNLKKEQIVPFIRASIPANITACIRPISSLLVEITILGQDEANPLHKQAYSILKNKGLHLKDKNIWLKPTQTLTMYPNLVFWQLRLSGYPKSMTGDIYKQKIADTIKCSFDKRDRGHFGKSVLVVDAENVLFSNSKTDRNIQHCFVTILVKEYTIHPPPSINSTRKLIYIPFLKTYLPIEIFLVK</sequence>